<dbReference type="Pfam" id="PF14238">
    <property type="entry name" value="DUF4340"/>
    <property type="match status" value="1"/>
</dbReference>
<feature type="domain" description="DUF4340" evidence="1">
    <location>
        <begin position="66"/>
        <end position="218"/>
    </location>
</feature>
<dbReference type="AlphaFoldDB" id="A0A1B4V147"/>
<keyword evidence="3" id="KW-1185">Reference proteome</keyword>
<reference evidence="2 3" key="1">
    <citation type="submission" date="2015-08" db="EMBL/GenBank/DDBJ databases">
        <title>Complete genome sequence of Sulfurifustis variabilis.</title>
        <authorList>
            <person name="Miura A."/>
            <person name="Kojima H."/>
            <person name="Fukui M."/>
        </authorList>
    </citation>
    <scope>NUCLEOTIDE SEQUENCE [LARGE SCALE GENOMIC DNA]</scope>
    <source>
        <strain evidence="3">skN76</strain>
    </source>
</reference>
<gene>
    <name evidence="2" type="ORF">SVA_0492</name>
</gene>
<proteinExistence type="predicted"/>
<protein>
    <recommendedName>
        <fullName evidence="1">DUF4340 domain-containing protein</fullName>
    </recommendedName>
</protein>
<name>A0A1B4V147_9GAMM</name>
<evidence type="ECO:0000259" key="1">
    <source>
        <dbReference type="Pfam" id="PF14238"/>
    </source>
</evidence>
<evidence type="ECO:0000313" key="2">
    <source>
        <dbReference type="EMBL" id="BAU47073.1"/>
    </source>
</evidence>
<dbReference type="InterPro" id="IPR025641">
    <property type="entry name" value="DUF4340"/>
</dbReference>
<dbReference type="Proteomes" id="UP000218899">
    <property type="component" value="Chromosome"/>
</dbReference>
<accession>A0A1B4V147</accession>
<dbReference type="EMBL" id="AP014936">
    <property type="protein sequence ID" value="BAU47073.1"/>
    <property type="molecule type" value="Genomic_DNA"/>
</dbReference>
<evidence type="ECO:0000313" key="3">
    <source>
        <dbReference type="Proteomes" id="UP000218899"/>
    </source>
</evidence>
<dbReference type="KEGG" id="sva:SVA_0492"/>
<organism evidence="2 3">
    <name type="scientific">Sulfurifustis variabilis</name>
    <dbReference type="NCBI Taxonomy" id="1675686"/>
    <lineage>
        <taxon>Bacteria</taxon>
        <taxon>Pseudomonadati</taxon>
        <taxon>Pseudomonadota</taxon>
        <taxon>Gammaproteobacteria</taxon>
        <taxon>Acidiferrobacterales</taxon>
        <taxon>Acidiferrobacteraceae</taxon>
        <taxon>Sulfurifustis</taxon>
    </lineage>
</organism>
<sequence>MKARWLLNAALLALVAGLALFAWLRPPDRSDPRPPLTAMAAPTIARVAIERKDREPIVLERGEDRWRMRSPVKARANGFAVESLLQLASAPVELTLPAAEPGRYGLDRPDLVVRLDQEEIAFGTMHPLKDQYYVRHGNAIHLVPGRYYAQAASPYSAYIDARIIEEGRQPAAFKLPGFSLAIKDGGWRRSPDEKALSSDRINAFVEEWRHARALSVERATARPARERIEITFREDAAKAETLTLGVVTRAPELVLRREDEGLEYHFPEETAKRLLELTATADERG</sequence>